<accession>A0A8H5BVP6</accession>
<dbReference type="PANTHER" id="PTHR10840">
    <property type="entry name" value="PROGRAMMED CELL DEATH PROTEIN 5"/>
    <property type="match status" value="1"/>
</dbReference>
<feature type="compositionally biased region" description="Basic and acidic residues" evidence="2">
    <location>
        <begin position="19"/>
        <end position="32"/>
    </location>
</feature>
<gene>
    <name evidence="3" type="ORF">D9619_005834</name>
</gene>
<dbReference type="GO" id="GO:0005829">
    <property type="term" value="C:cytosol"/>
    <property type="evidence" value="ECO:0007669"/>
    <property type="project" value="TreeGrafter"/>
</dbReference>
<dbReference type="Pfam" id="PF01984">
    <property type="entry name" value="dsDNA_bind"/>
    <property type="match status" value="1"/>
</dbReference>
<evidence type="ECO:0000313" key="4">
    <source>
        <dbReference type="Proteomes" id="UP000567179"/>
    </source>
</evidence>
<evidence type="ECO:0000313" key="3">
    <source>
        <dbReference type="EMBL" id="KAF5330437.1"/>
    </source>
</evidence>
<comment type="caution">
    <text evidence="3">The sequence shown here is derived from an EMBL/GenBank/DDBJ whole genome shotgun (WGS) entry which is preliminary data.</text>
</comment>
<dbReference type="Gene3D" id="1.10.8.140">
    <property type="entry name" value="PDCD5-like"/>
    <property type="match status" value="1"/>
</dbReference>
<dbReference type="OrthoDB" id="10252486at2759"/>
<dbReference type="GO" id="GO:0003677">
    <property type="term" value="F:DNA binding"/>
    <property type="evidence" value="ECO:0007669"/>
    <property type="project" value="InterPro"/>
</dbReference>
<proteinExistence type="inferred from homology"/>
<dbReference type="EMBL" id="JAACJJ010000001">
    <property type="protein sequence ID" value="KAF5330437.1"/>
    <property type="molecule type" value="Genomic_DNA"/>
</dbReference>
<dbReference type="AlphaFoldDB" id="A0A8H5BVP6"/>
<evidence type="ECO:0000256" key="2">
    <source>
        <dbReference type="SAM" id="MobiDB-lite"/>
    </source>
</evidence>
<dbReference type="GO" id="GO:0005634">
    <property type="term" value="C:nucleus"/>
    <property type="evidence" value="ECO:0007669"/>
    <property type="project" value="TreeGrafter"/>
</dbReference>
<organism evidence="3 4">
    <name type="scientific">Psilocybe cf. subviscida</name>
    <dbReference type="NCBI Taxonomy" id="2480587"/>
    <lineage>
        <taxon>Eukaryota</taxon>
        <taxon>Fungi</taxon>
        <taxon>Dikarya</taxon>
        <taxon>Basidiomycota</taxon>
        <taxon>Agaricomycotina</taxon>
        <taxon>Agaricomycetes</taxon>
        <taxon>Agaricomycetidae</taxon>
        <taxon>Agaricales</taxon>
        <taxon>Agaricineae</taxon>
        <taxon>Strophariaceae</taxon>
        <taxon>Psilocybe</taxon>
    </lineage>
</organism>
<keyword evidence="4" id="KW-1185">Reference proteome</keyword>
<evidence type="ECO:0000256" key="1">
    <source>
        <dbReference type="ARBA" id="ARBA00010490"/>
    </source>
</evidence>
<comment type="similarity">
    <text evidence="1">Belongs to the PDCD5 family.</text>
</comment>
<feature type="compositionally biased region" description="Low complexity" evidence="2">
    <location>
        <begin position="1"/>
        <end position="16"/>
    </location>
</feature>
<reference evidence="3 4" key="1">
    <citation type="journal article" date="2020" name="ISME J.">
        <title>Uncovering the hidden diversity of litter-decomposition mechanisms in mushroom-forming fungi.</title>
        <authorList>
            <person name="Floudas D."/>
            <person name="Bentzer J."/>
            <person name="Ahren D."/>
            <person name="Johansson T."/>
            <person name="Persson P."/>
            <person name="Tunlid A."/>
        </authorList>
    </citation>
    <scope>NUCLEOTIDE SEQUENCE [LARGE SCALE GENOMIC DNA]</scope>
    <source>
        <strain evidence="3 4">CBS 101986</strain>
    </source>
</reference>
<dbReference type="SUPFAM" id="SSF46950">
    <property type="entry name" value="Double-stranded DNA-binding domain"/>
    <property type="match status" value="1"/>
</dbReference>
<evidence type="ECO:0008006" key="5">
    <source>
        <dbReference type="Google" id="ProtNLM"/>
    </source>
</evidence>
<feature type="region of interest" description="Disordered" evidence="2">
    <location>
        <begin position="1"/>
        <end position="32"/>
    </location>
</feature>
<dbReference type="InterPro" id="IPR036883">
    <property type="entry name" value="PDCD5-like_sf"/>
</dbReference>
<dbReference type="Proteomes" id="UP000567179">
    <property type="component" value="Unassembled WGS sequence"/>
</dbReference>
<dbReference type="InterPro" id="IPR002836">
    <property type="entry name" value="PDCD5-like"/>
</dbReference>
<dbReference type="PANTHER" id="PTHR10840:SF0">
    <property type="entry name" value="PROGRAMMED CELL DEATH PROTEIN 5"/>
    <property type="match status" value="1"/>
</dbReference>
<dbReference type="PIRSF" id="PIRSF015730">
    <property type="entry name" value="TFAR19"/>
    <property type="match status" value="1"/>
</dbReference>
<name>A0A8H5BVP6_9AGAR</name>
<protein>
    <recommendedName>
        <fullName evidence="5">DNA-binding TFAR19-related protein</fullName>
    </recommendedName>
</protein>
<sequence>MDASQSPSQLPGQQPSNEEQEHKRAQEEQMRRDLLATVLDTAARERLSRIALVSPDRSKQIESILLRMAQSGQLRGRVTEAQLIDLLEQMEEAQGKAQPKKSTIIYQRRKDFDDDFDF</sequence>